<evidence type="ECO:0000313" key="4">
    <source>
        <dbReference type="Proteomes" id="UP000051223"/>
    </source>
</evidence>
<feature type="compositionally biased region" description="Basic and acidic residues" evidence="2">
    <location>
        <begin position="346"/>
        <end position="364"/>
    </location>
</feature>
<organism evidence="3 4">
    <name type="scientific">Lactobacillus hamsteri DSM 5661 = JCM 6256</name>
    <dbReference type="NCBI Taxonomy" id="1423754"/>
    <lineage>
        <taxon>Bacteria</taxon>
        <taxon>Bacillati</taxon>
        <taxon>Bacillota</taxon>
        <taxon>Bacilli</taxon>
        <taxon>Lactobacillales</taxon>
        <taxon>Lactobacillaceae</taxon>
        <taxon>Lactobacillus</taxon>
    </lineage>
</organism>
<reference evidence="3 4" key="1">
    <citation type="journal article" date="2015" name="Genome Announc.">
        <title>Expanding the biotechnology potential of lactobacilli through comparative genomics of 213 strains and associated genera.</title>
        <authorList>
            <person name="Sun Z."/>
            <person name="Harris H.M."/>
            <person name="McCann A."/>
            <person name="Guo C."/>
            <person name="Argimon S."/>
            <person name="Zhang W."/>
            <person name="Yang X."/>
            <person name="Jeffery I.B."/>
            <person name="Cooney J.C."/>
            <person name="Kagawa T.F."/>
            <person name="Liu W."/>
            <person name="Song Y."/>
            <person name="Salvetti E."/>
            <person name="Wrobel A."/>
            <person name="Rasinkangas P."/>
            <person name="Parkhill J."/>
            <person name="Rea M.C."/>
            <person name="O'Sullivan O."/>
            <person name="Ritari J."/>
            <person name="Douillard F.P."/>
            <person name="Paul Ross R."/>
            <person name="Yang R."/>
            <person name="Briner A.E."/>
            <person name="Felis G.E."/>
            <person name="de Vos W.M."/>
            <person name="Barrangou R."/>
            <person name="Klaenhammer T.R."/>
            <person name="Caufield P.W."/>
            <person name="Cui Y."/>
            <person name="Zhang H."/>
            <person name="O'Toole P.W."/>
        </authorList>
    </citation>
    <scope>NUCLEOTIDE SEQUENCE [LARGE SCALE GENOMIC DNA]</scope>
    <source>
        <strain evidence="3 4">DSM 5661</strain>
    </source>
</reference>
<protein>
    <recommendedName>
        <fullName evidence="5">Surface layer protein A domain-containing protein</fullName>
    </recommendedName>
</protein>
<evidence type="ECO:0000313" key="3">
    <source>
        <dbReference type="EMBL" id="KRM40519.1"/>
    </source>
</evidence>
<comment type="caution">
    <text evidence="3">The sequence shown here is derived from an EMBL/GenBank/DDBJ whole genome shotgun (WGS) entry which is preliminary data.</text>
</comment>
<accession>A0A0R1YDF2</accession>
<keyword evidence="1" id="KW-0175">Coiled coil</keyword>
<evidence type="ECO:0008006" key="5">
    <source>
        <dbReference type="Google" id="ProtNLM"/>
    </source>
</evidence>
<feature type="compositionally biased region" description="Polar residues" evidence="2">
    <location>
        <begin position="414"/>
        <end position="441"/>
    </location>
</feature>
<name>A0A0R1YDF2_9LACO</name>
<dbReference type="AlphaFoldDB" id="A0A0R1YDF2"/>
<dbReference type="Proteomes" id="UP000051223">
    <property type="component" value="Unassembled WGS sequence"/>
</dbReference>
<evidence type="ECO:0000256" key="2">
    <source>
        <dbReference type="SAM" id="MobiDB-lite"/>
    </source>
</evidence>
<feature type="compositionally biased region" description="Polar residues" evidence="2">
    <location>
        <begin position="373"/>
        <end position="400"/>
    </location>
</feature>
<proteinExistence type="predicted"/>
<feature type="region of interest" description="Disordered" evidence="2">
    <location>
        <begin position="346"/>
        <end position="472"/>
    </location>
</feature>
<sequence length="644" mass="74356">MRTKINIYGGFFMKKSSKLAAVLIAGGILLNVQETVKASSEATQVDLKDPKISLDQLQDKLVAVTNNLEKAEENVNKLQNKKNYDQAELDKALKEQINAKKQFNEANKNFETAKKIYEGAKGKSGDEEKVRELEQKKLEYETLREDAGNWELNTQRYRLSHKEEFYQLRIITEYLDNTNAGIKSKTEKLEELNQKLRKLSPDTPNYSKLLEEKDECIKVLEILEKVKEKRQAEFNKFKPVDDEWTRIKNKANNLEIQWQSVKKDYEKVVSELERMKKGENVSQEVIDNFEKEKDNFAKAKDLFNASLTQVAQIEKQINTDKEELDRSIENKNNLLKEKELLLKNIQEQKQEDHSSSENKKDEGIQTKPETSEENTQTDSSKNLDSTIQTDSNETVDNGIQTDPMLPEKPETTEESSQTDIFENTDNMTQTDSTETTDSGIQTDLIISDKSETSDSSTQTDKNDKKFSDNATQTEELPITDEFSILDKIFKDKHQVNQPSYIEIPVYLPVENNSKNSEKKELSAALKDENIQNKPIITVKHKHVALKFNKKHILVKINGKWTKISQSKLFKLIKGDKRKYKLHGIVKINNKKKNIHFYDKNGKKMTKIAKSRKYLLREIKAINGKLMVRVGSQKQWILAKHVLAN</sequence>
<gene>
    <name evidence="3" type="ORF">FC39_GL000542</name>
</gene>
<keyword evidence="4" id="KW-1185">Reference proteome</keyword>
<evidence type="ECO:0000256" key="1">
    <source>
        <dbReference type="SAM" id="Coils"/>
    </source>
</evidence>
<dbReference type="EMBL" id="AZGI01000015">
    <property type="protein sequence ID" value="KRM40519.1"/>
    <property type="molecule type" value="Genomic_DNA"/>
</dbReference>
<dbReference type="eggNOG" id="ENOG5030BID">
    <property type="taxonomic scope" value="Bacteria"/>
</dbReference>
<dbReference type="PATRIC" id="fig|1423754.3.peg.562"/>
<feature type="coiled-coil region" evidence="1">
    <location>
        <begin position="54"/>
        <end position="195"/>
    </location>
</feature>